<name>A0ABY6G254_9MICO</name>
<organism evidence="7 8">
    <name type="scientific">Brachybacterium huguangmaarense</name>
    <dbReference type="NCBI Taxonomy" id="1652028"/>
    <lineage>
        <taxon>Bacteria</taxon>
        <taxon>Bacillati</taxon>
        <taxon>Actinomycetota</taxon>
        <taxon>Actinomycetes</taxon>
        <taxon>Micrococcales</taxon>
        <taxon>Dermabacteraceae</taxon>
        <taxon>Brachybacterium</taxon>
    </lineage>
</organism>
<proteinExistence type="predicted"/>
<keyword evidence="1" id="KW-0805">Transcription regulation</keyword>
<dbReference type="EMBL" id="CP107020">
    <property type="protein sequence ID" value="UYG17290.1"/>
    <property type="molecule type" value="Genomic_DNA"/>
</dbReference>
<keyword evidence="2 4" id="KW-0238">DNA-binding</keyword>
<gene>
    <name evidence="7" type="ORF">BRM3_02315</name>
</gene>
<accession>A0ABY6G254</accession>
<evidence type="ECO:0000313" key="7">
    <source>
        <dbReference type="EMBL" id="UYG17290.1"/>
    </source>
</evidence>
<dbReference type="PRINTS" id="PR00455">
    <property type="entry name" value="HTHTETR"/>
</dbReference>
<evidence type="ECO:0000256" key="5">
    <source>
        <dbReference type="SAM" id="MobiDB-lite"/>
    </source>
</evidence>
<evidence type="ECO:0000256" key="4">
    <source>
        <dbReference type="PROSITE-ProRule" id="PRU00335"/>
    </source>
</evidence>
<dbReference type="InterPro" id="IPR001647">
    <property type="entry name" value="HTH_TetR"/>
</dbReference>
<keyword evidence="8" id="KW-1185">Reference proteome</keyword>
<sequence>MTTLPRPLEGSEPGPAAPETVLSDRAGDVLGLQEATSPPVAPMDPIAHAISTLDAVSGQMAPTEVGGRSRRREILDAASELFAVRGYRGTSLRDISGKVGISHPGMLHHFKSKDALLDAVIDDLEGHAQHVIDHIDTFDTITTERLEKIVKGDFVTDSQEMLLFAVLSTEAIAPDFPCRLRLIRLRRVYEHIAEHVLRAFEARGELVEGLDLAWAGRLLISMRIPLITREATIGAVQPSSAGVAGPDYLRLIEMLLR</sequence>
<dbReference type="RefSeq" id="WP_263594499.1">
    <property type="nucleotide sequence ID" value="NZ_CP107020.1"/>
</dbReference>
<evidence type="ECO:0000259" key="6">
    <source>
        <dbReference type="PROSITE" id="PS50977"/>
    </source>
</evidence>
<protein>
    <submittedName>
        <fullName evidence="7">TetR/AcrR family transcriptional regulator</fullName>
    </submittedName>
</protein>
<dbReference type="PANTHER" id="PTHR30055">
    <property type="entry name" value="HTH-TYPE TRANSCRIPTIONAL REGULATOR RUTR"/>
    <property type="match status" value="1"/>
</dbReference>
<dbReference type="Gene3D" id="1.10.357.10">
    <property type="entry name" value="Tetracycline Repressor, domain 2"/>
    <property type="match status" value="1"/>
</dbReference>
<dbReference type="SUPFAM" id="SSF48498">
    <property type="entry name" value="Tetracyclin repressor-like, C-terminal domain"/>
    <property type="match status" value="1"/>
</dbReference>
<dbReference type="PANTHER" id="PTHR30055:SF234">
    <property type="entry name" value="HTH-TYPE TRANSCRIPTIONAL REGULATOR BETI"/>
    <property type="match status" value="1"/>
</dbReference>
<dbReference type="SUPFAM" id="SSF46689">
    <property type="entry name" value="Homeodomain-like"/>
    <property type="match status" value="1"/>
</dbReference>
<evidence type="ECO:0000313" key="8">
    <source>
        <dbReference type="Proteomes" id="UP001164305"/>
    </source>
</evidence>
<dbReference type="InterPro" id="IPR050109">
    <property type="entry name" value="HTH-type_TetR-like_transc_reg"/>
</dbReference>
<dbReference type="InterPro" id="IPR036271">
    <property type="entry name" value="Tet_transcr_reg_TetR-rel_C_sf"/>
</dbReference>
<evidence type="ECO:0000256" key="3">
    <source>
        <dbReference type="ARBA" id="ARBA00023163"/>
    </source>
</evidence>
<feature type="DNA-binding region" description="H-T-H motif" evidence="4">
    <location>
        <begin position="91"/>
        <end position="110"/>
    </location>
</feature>
<feature type="domain" description="HTH tetR-type" evidence="6">
    <location>
        <begin position="68"/>
        <end position="128"/>
    </location>
</feature>
<dbReference type="Proteomes" id="UP001164305">
    <property type="component" value="Chromosome"/>
</dbReference>
<evidence type="ECO:0000256" key="2">
    <source>
        <dbReference type="ARBA" id="ARBA00023125"/>
    </source>
</evidence>
<evidence type="ECO:0000256" key="1">
    <source>
        <dbReference type="ARBA" id="ARBA00023015"/>
    </source>
</evidence>
<reference evidence="7" key="1">
    <citation type="submission" date="2022-10" db="EMBL/GenBank/DDBJ databases">
        <title>Whole-Genome Sequencing of Brachybacterium huguangmaarense BRM-3, Isolated from Betula schmidtii.</title>
        <authorList>
            <person name="Haam D."/>
        </authorList>
    </citation>
    <scope>NUCLEOTIDE SEQUENCE</scope>
    <source>
        <strain evidence="7">BRM-3</strain>
    </source>
</reference>
<dbReference type="PROSITE" id="PS50977">
    <property type="entry name" value="HTH_TETR_2"/>
    <property type="match status" value="1"/>
</dbReference>
<feature type="region of interest" description="Disordered" evidence="5">
    <location>
        <begin position="1"/>
        <end position="21"/>
    </location>
</feature>
<dbReference type="Pfam" id="PF00440">
    <property type="entry name" value="TetR_N"/>
    <property type="match status" value="1"/>
</dbReference>
<keyword evidence="3" id="KW-0804">Transcription</keyword>
<dbReference type="InterPro" id="IPR009057">
    <property type="entry name" value="Homeodomain-like_sf"/>
</dbReference>